<keyword evidence="5 8" id="KW-0812">Transmembrane</keyword>
<proteinExistence type="inferred from homology"/>
<evidence type="ECO:0000256" key="5">
    <source>
        <dbReference type="ARBA" id="ARBA00022692"/>
    </source>
</evidence>
<protein>
    <submittedName>
        <fullName evidence="10">Unannotated protein</fullName>
    </submittedName>
</protein>
<dbReference type="PANTHER" id="PTHR42929">
    <property type="entry name" value="INNER MEMBRANE ABC TRANSPORTER PERMEASE PROTEIN YDCU-RELATED-RELATED"/>
    <property type="match status" value="1"/>
</dbReference>
<comment type="subcellular location">
    <subcellularLocation>
        <location evidence="1">Cell membrane</location>
        <topology evidence="1">Multi-pass membrane protein</topology>
    </subcellularLocation>
</comment>
<evidence type="ECO:0000313" key="10">
    <source>
        <dbReference type="EMBL" id="CAB4661579.1"/>
    </source>
</evidence>
<dbReference type="EMBL" id="CAEZWO010000068">
    <property type="protein sequence ID" value="CAB4661579.1"/>
    <property type="molecule type" value="Genomic_DNA"/>
</dbReference>
<gene>
    <name evidence="10" type="ORF">UFOPK2254_00784</name>
    <name evidence="11" type="ORF">UFOPK4401_00824</name>
</gene>
<keyword evidence="3" id="KW-0813">Transport</keyword>
<feature type="transmembrane region" description="Helical" evidence="8">
    <location>
        <begin position="94"/>
        <end position="117"/>
    </location>
</feature>
<dbReference type="Gene3D" id="1.10.3720.10">
    <property type="entry name" value="MetI-like"/>
    <property type="match status" value="1"/>
</dbReference>
<dbReference type="GO" id="GO:0005886">
    <property type="term" value="C:plasma membrane"/>
    <property type="evidence" value="ECO:0007669"/>
    <property type="project" value="UniProtKB-SubCell"/>
</dbReference>
<dbReference type="CDD" id="cd06261">
    <property type="entry name" value="TM_PBP2"/>
    <property type="match status" value="1"/>
</dbReference>
<name>A0A6J6LLK0_9ZZZZ</name>
<keyword evidence="4" id="KW-1003">Cell membrane</keyword>
<dbReference type="AlphaFoldDB" id="A0A6J6LLK0"/>
<organism evidence="10">
    <name type="scientific">freshwater metagenome</name>
    <dbReference type="NCBI Taxonomy" id="449393"/>
    <lineage>
        <taxon>unclassified sequences</taxon>
        <taxon>metagenomes</taxon>
        <taxon>ecological metagenomes</taxon>
    </lineage>
</organism>
<dbReference type="GO" id="GO:0055085">
    <property type="term" value="P:transmembrane transport"/>
    <property type="evidence" value="ECO:0007669"/>
    <property type="project" value="InterPro"/>
</dbReference>
<keyword evidence="6 8" id="KW-1133">Transmembrane helix</keyword>
<evidence type="ECO:0000256" key="8">
    <source>
        <dbReference type="SAM" id="Phobius"/>
    </source>
</evidence>
<sequence>MTLDLSLPTAHDDSKAPGKTSKWLAAVPMAFLSFTVGIPLIIIFVYSFLARPSMGVGVIWKLDFTHYVKIFVQDKLDGTRSFDTRYLKVIWNSFFYSGLTTVGTLVLAIPVALWIATRDPRKRILLVFLVTLPFWTSILIRTYAIRQLLDEKGVLGKIATTLGFSDNFQILYTPTSTIIGLVYTFLPFMILPIYASAERFDFRFAEAGFDLGARKMTVLFRIVLPQIAPGIIAGIALVFIPGLGSFLQPDMLGGGKTNMIANVVANNYGQARNWPFGSALSVLLCLITLVATLMISIAARKRKEAKV</sequence>
<dbReference type="InterPro" id="IPR000515">
    <property type="entry name" value="MetI-like"/>
</dbReference>
<dbReference type="SUPFAM" id="SSF161098">
    <property type="entry name" value="MetI-like"/>
    <property type="match status" value="1"/>
</dbReference>
<reference evidence="10" key="1">
    <citation type="submission" date="2020-05" db="EMBL/GenBank/DDBJ databases">
        <authorList>
            <person name="Chiriac C."/>
            <person name="Salcher M."/>
            <person name="Ghai R."/>
            <person name="Kavagutti S V."/>
        </authorList>
    </citation>
    <scope>NUCLEOTIDE SEQUENCE</scope>
</reference>
<evidence type="ECO:0000256" key="3">
    <source>
        <dbReference type="ARBA" id="ARBA00022448"/>
    </source>
</evidence>
<dbReference type="PANTHER" id="PTHR42929:SF1">
    <property type="entry name" value="INNER MEMBRANE ABC TRANSPORTER PERMEASE PROTEIN YDCU-RELATED"/>
    <property type="match status" value="1"/>
</dbReference>
<feature type="transmembrane region" description="Helical" evidence="8">
    <location>
        <begin position="23"/>
        <end position="49"/>
    </location>
</feature>
<dbReference type="Pfam" id="PF00528">
    <property type="entry name" value="BPD_transp_1"/>
    <property type="match status" value="1"/>
</dbReference>
<dbReference type="EMBL" id="CAFBRB010000082">
    <property type="protein sequence ID" value="CAB5075738.1"/>
    <property type="molecule type" value="Genomic_DNA"/>
</dbReference>
<feature type="transmembrane region" description="Helical" evidence="8">
    <location>
        <begin position="218"/>
        <end position="240"/>
    </location>
</feature>
<comment type="similarity">
    <text evidence="2">Belongs to the binding-protein-dependent transport system permease family. CysTW subfamily.</text>
</comment>
<keyword evidence="7 8" id="KW-0472">Membrane</keyword>
<evidence type="ECO:0000256" key="2">
    <source>
        <dbReference type="ARBA" id="ARBA00007069"/>
    </source>
</evidence>
<evidence type="ECO:0000256" key="4">
    <source>
        <dbReference type="ARBA" id="ARBA00022475"/>
    </source>
</evidence>
<accession>A0A6J6LLK0</accession>
<feature type="transmembrane region" description="Helical" evidence="8">
    <location>
        <begin position="178"/>
        <end position="197"/>
    </location>
</feature>
<evidence type="ECO:0000259" key="9">
    <source>
        <dbReference type="PROSITE" id="PS50928"/>
    </source>
</evidence>
<evidence type="ECO:0000256" key="7">
    <source>
        <dbReference type="ARBA" id="ARBA00023136"/>
    </source>
</evidence>
<feature type="transmembrane region" description="Helical" evidence="8">
    <location>
        <begin position="276"/>
        <end position="299"/>
    </location>
</feature>
<feature type="transmembrane region" description="Helical" evidence="8">
    <location>
        <begin position="124"/>
        <end position="145"/>
    </location>
</feature>
<evidence type="ECO:0000256" key="1">
    <source>
        <dbReference type="ARBA" id="ARBA00004651"/>
    </source>
</evidence>
<evidence type="ECO:0000313" key="11">
    <source>
        <dbReference type="EMBL" id="CAB5075738.1"/>
    </source>
</evidence>
<dbReference type="PROSITE" id="PS50928">
    <property type="entry name" value="ABC_TM1"/>
    <property type="match status" value="1"/>
</dbReference>
<feature type="domain" description="ABC transmembrane type-1" evidence="9">
    <location>
        <begin position="90"/>
        <end position="295"/>
    </location>
</feature>
<evidence type="ECO:0000256" key="6">
    <source>
        <dbReference type="ARBA" id="ARBA00022989"/>
    </source>
</evidence>
<dbReference type="InterPro" id="IPR035906">
    <property type="entry name" value="MetI-like_sf"/>
</dbReference>